<sequence>MSSVDPNYRSLLLHLQNTSKNLHPGVPPTLALYLSTLPQPLPTTLSASAIASPAWNDSNISSLVVAFRRSVHLKVDHLLDSSTSGYSLSPSPSWKLRNWIHSICKGLHNGSPKLRFVALGGLLIGITEVTSRLDAGGARSKVEDEVVISYADCIIDVSPTDPWLLEFRSPSENKPAEGSLLLLASDILPLVPSRKLRVLDLPLLLAQCIDLLMRMLGHGHPLKDKNEKPADIQEAQTRIPRVAHLASKIVESLSENSNLRTNVVVWKSLESTVDAFSSMATGLLSEWSKTNTDVASEGEGKKIWNTFKTILFATIMVLQAVIDSLLFLDSTQEHSNARLASEVIKVLGCLSFISIKFGGLSAQGESSFREYKRTFYTALDIVIASPPQGRQLVNQLSEQRRALCGTAGPSHPAVLALSCFLLQTAEQLIDQLSVSSLTDSVLPICQEYIQTSTDREAFESAHSVMIALLNSGKASSTTKELVPQLVPFYVEVLINCSKDGMLSTEQLRLAFAALVSGAASMLEDDNGALAWYCIEELLESIRERNPNEEERHLRLLLSLVSLISSAPTVNASFKKLLDTIGTLILEENKQNQRVLIKAVYEEILRNVGDAQRSMALEWWYSLSKRLEADRNTQADVPFTRSEL</sequence>
<comment type="caution">
    <text evidence="1">The sequence shown here is derived from an EMBL/GenBank/DDBJ whole genome shotgun (WGS) entry which is preliminary data.</text>
</comment>
<reference evidence="1 2" key="1">
    <citation type="journal article" date="2011" name="PLoS Pathog.">
        <title>Endophytic Life Strategies Decoded by Genome and Transcriptome Analyses of the Mutualistic Root Symbiont Piriformospora indica.</title>
        <authorList>
            <person name="Zuccaro A."/>
            <person name="Lahrmann U."/>
            <person name="Guldener U."/>
            <person name="Langen G."/>
            <person name="Pfiffi S."/>
            <person name="Biedenkopf D."/>
            <person name="Wong P."/>
            <person name="Samans B."/>
            <person name="Grimm C."/>
            <person name="Basiewicz M."/>
            <person name="Murat C."/>
            <person name="Martin F."/>
            <person name="Kogel K.H."/>
        </authorList>
    </citation>
    <scope>NUCLEOTIDE SEQUENCE [LARGE SCALE GENOMIC DNA]</scope>
    <source>
        <strain evidence="1 2">DSM 11827</strain>
    </source>
</reference>
<dbReference type="STRING" id="1109443.G4TRE9"/>
<dbReference type="OrthoDB" id="2357318at2759"/>
<gene>
    <name evidence="1" type="ORF">PIIN_07845</name>
</gene>
<name>G4TRE9_SERID</name>
<dbReference type="InParanoid" id="G4TRE9"/>
<evidence type="ECO:0000313" key="2">
    <source>
        <dbReference type="Proteomes" id="UP000007148"/>
    </source>
</evidence>
<dbReference type="SUPFAM" id="SSF48371">
    <property type="entry name" value="ARM repeat"/>
    <property type="match status" value="1"/>
</dbReference>
<dbReference type="eggNOG" id="ENOG502QSAF">
    <property type="taxonomic scope" value="Eukaryota"/>
</dbReference>
<dbReference type="PANTHER" id="PTHR39214">
    <property type="entry name" value="MICROBODY (PEROXISOME) BIOGENESIS PROTEIN PEROXIN 8 (EUROFUNG)"/>
    <property type="match status" value="1"/>
</dbReference>
<dbReference type="InterPro" id="IPR016024">
    <property type="entry name" value="ARM-type_fold"/>
</dbReference>
<dbReference type="EMBL" id="CAFZ01000261">
    <property type="protein sequence ID" value="CCA73892.1"/>
    <property type="molecule type" value="Genomic_DNA"/>
</dbReference>
<accession>G4TRE9</accession>
<dbReference type="OMA" id="LMVQWRQ"/>
<dbReference type="InterPro" id="IPR055334">
    <property type="entry name" value="PEX8-like"/>
</dbReference>
<evidence type="ECO:0000313" key="1">
    <source>
        <dbReference type="EMBL" id="CCA73892.1"/>
    </source>
</evidence>
<dbReference type="PANTHER" id="PTHR39214:SF1">
    <property type="entry name" value="MICROBODY (PEROXISOME) BIOGENESIS PROTEIN PEROXIN 8 (EUROFUNG)"/>
    <property type="match status" value="1"/>
</dbReference>
<dbReference type="AlphaFoldDB" id="G4TRE9"/>
<organism evidence="1 2">
    <name type="scientific">Serendipita indica (strain DSM 11827)</name>
    <name type="common">Root endophyte fungus</name>
    <name type="synonym">Piriformospora indica</name>
    <dbReference type="NCBI Taxonomy" id="1109443"/>
    <lineage>
        <taxon>Eukaryota</taxon>
        <taxon>Fungi</taxon>
        <taxon>Dikarya</taxon>
        <taxon>Basidiomycota</taxon>
        <taxon>Agaricomycotina</taxon>
        <taxon>Agaricomycetes</taxon>
        <taxon>Sebacinales</taxon>
        <taxon>Serendipitaceae</taxon>
        <taxon>Serendipita</taxon>
    </lineage>
</organism>
<dbReference type="Proteomes" id="UP000007148">
    <property type="component" value="Unassembled WGS sequence"/>
</dbReference>
<dbReference type="HOGENOM" id="CLU_015601_0_0_1"/>
<keyword evidence="2" id="KW-1185">Reference proteome</keyword>
<protein>
    <submittedName>
        <fullName evidence="1">Uncharacterized protein</fullName>
    </submittedName>
</protein>
<proteinExistence type="predicted"/>